<gene>
    <name evidence="2" type="ORF">LCGC14_0971160</name>
</gene>
<evidence type="ECO:0000313" key="2">
    <source>
        <dbReference type="EMBL" id="KKN16911.1"/>
    </source>
</evidence>
<dbReference type="AlphaFoldDB" id="A0A0F9QUU1"/>
<proteinExistence type="predicted"/>
<organism evidence="2">
    <name type="scientific">marine sediment metagenome</name>
    <dbReference type="NCBI Taxonomy" id="412755"/>
    <lineage>
        <taxon>unclassified sequences</taxon>
        <taxon>metagenomes</taxon>
        <taxon>ecological metagenomes</taxon>
    </lineage>
</organism>
<accession>A0A0F9QUU1</accession>
<protein>
    <submittedName>
        <fullName evidence="2">Uncharacterized protein</fullName>
    </submittedName>
</protein>
<sequence>MPSGKDIQRALGKIRKAGAAGIKPRKRGKGVLARLSSGPKKGRAGSALRSYFG</sequence>
<dbReference type="EMBL" id="LAZR01003570">
    <property type="protein sequence ID" value="KKN16911.1"/>
    <property type="molecule type" value="Genomic_DNA"/>
</dbReference>
<comment type="caution">
    <text evidence="2">The sequence shown here is derived from an EMBL/GenBank/DDBJ whole genome shotgun (WGS) entry which is preliminary data.</text>
</comment>
<feature type="region of interest" description="Disordered" evidence="1">
    <location>
        <begin position="17"/>
        <end position="53"/>
    </location>
</feature>
<reference evidence="2" key="1">
    <citation type="journal article" date="2015" name="Nature">
        <title>Complex archaea that bridge the gap between prokaryotes and eukaryotes.</title>
        <authorList>
            <person name="Spang A."/>
            <person name="Saw J.H."/>
            <person name="Jorgensen S.L."/>
            <person name="Zaremba-Niedzwiedzka K."/>
            <person name="Martijn J."/>
            <person name="Lind A.E."/>
            <person name="van Eijk R."/>
            <person name="Schleper C."/>
            <person name="Guy L."/>
            <person name="Ettema T.J."/>
        </authorList>
    </citation>
    <scope>NUCLEOTIDE SEQUENCE</scope>
</reference>
<evidence type="ECO:0000256" key="1">
    <source>
        <dbReference type="SAM" id="MobiDB-lite"/>
    </source>
</evidence>
<name>A0A0F9QUU1_9ZZZZ</name>